<dbReference type="PANTHER" id="PTHR33867:SF1">
    <property type="entry name" value="RIBOSOME MATURATION FACTOR RIMP"/>
    <property type="match status" value="1"/>
</dbReference>
<evidence type="ECO:0000259" key="4">
    <source>
        <dbReference type="Pfam" id="PF02576"/>
    </source>
</evidence>
<keyword evidence="1 3" id="KW-0963">Cytoplasm</keyword>
<dbReference type="RefSeq" id="WP_173076041.1">
    <property type="nucleotide sequence ID" value="NZ_CP041345.1"/>
</dbReference>
<evidence type="ECO:0000256" key="3">
    <source>
        <dbReference type="HAMAP-Rule" id="MF_01077"/>
    </source>
</evidence>
<dbReference type="Proteomes" id="UP000500961">
    <property type="component" value="Chromosome"/>
</dbReference>
<name>A0A7D3XFH6_9BACT</name>
<evidence type="ECO:0000259" key="5">
    <source>
        <dbReference type="Pfam" id="PF17384"/>
    </source>
</evidence>
<comment type="subcellular location">
    <subcellularLocation>
        <location evidence="3">Cytoplasm</location>
    </subcellularLocation>
</comment>
<evidence type="ECO:0000313" key="6">
    <source>
        <dbReference type="EMBL" id="QKG80867.1"/>
    </source>
</evidence>
<sequence length="155" mass="17155">MITKERIDEIVTPLLEKENLFLVDISISTDNKIVVTVDSDDGVSIDSCVAVSRAIESSLDRDTEDFELEVSSAGVGQPLKMPRQYLKNIGRELEVITAKGEKFKGKLVGADESGFTITFSKKVAVEGKKKKQLVEEEMSFNYSDTKSVKVVVSFK</sequence>
<dbReference type="GO" id="GO:0006412">
    <property type="term" value="P:translation"/>
    <property type="evidence" value="ECO:0007669"/>
    <property type="project" value="TreeGrafter"/>
</dbReference>
<keyword evidence="7" id="KW-1185">Reference proteome</keyword>
<dbReference type="PANTHER" id="PTHR33867">
    <property type="entry name" value="RIBOSOME MATURATION FACTOR RIMP"/>
    <property type="match status" value="1"/>
</dbReference>
<gene>
    <name evidence="3 6" type="primary">rimP</name>
    <name evidence="6" type="ORF">FHG85_11525</name>
</gene>
<keyword evidence="2 3" id="KW-0690">Ribosome biogenesis</keyword>
<dbReference type="KEGG" id="ttz:FHG85_11525"/>
<dbReference type="EMBL" id="CP041345">
    <property type="protein sequence ID" value="QKG80867.1"/>
    <property type="molecule type" value="Genomic_DNA"/>
</dbReference>
<dbReference type="Pfam" id="PF17384">
    <property type="entry name" value="DUF150_C"/>
    <property type="match status" value="1"/>
</dbReference>
<feature type="domain" description="Ribosome maturation factor RimP N-terminal" evidence="4">
    <location>
        <begin position="10"/>
        <end position="75"/>
    </location>
</feature>
<reference evidence="6 7" key="1">
    <citation type="submission" date="2019-07" db="EMBL/GenBank/DDBJ databases">
        <title>Thalassofilum flectens gen. nov., sp. nov., a novel moderate thermophilic anaerobe from a shallow sea hot spring in Kunashir Island (Russia), representing a new family in the order Bacteroidales, and proposal of Thalassofilacea fam. nov.</title>
        <authorList>
            <person name="Kochetkova T.V."/>
            <person name="Podosokorskaya O.A."/>
            <person name="Novikov A."/>
            <person name="Elcheninov A.G."/>
            <person name="Toshchakov S.V."/>
            <person name="Kublanov I.V."/>
        </authorList>
    </citation>
    <scope>NUCLEOTIDE SEQUENCE [LARGE SCALE GENOMIC DNA]</scope>
    <source>
        <strain evidence="6 7">38-H</strain>
    </source>
</reference>
<dbReference type="InterPro" id="IPR035956">
    <property type="entry name" value="RimP_N_sf"/>
</dbReference>
<dbReference type="InterPro" id="IPR028989">
    <property type="entry name" value="RimP_N"/>
</dbReference>
<comment type="similarity">
    <text evidence="3">Belongs to the RimP family.</text>
</comment>
<dbReference type="GO" id="GO:0005829">
    <property type="term" value="C:cytosol"/>
    <property type="evidence" value="ECO:0007669"/>
    <property type="project" value="TreeGrafter"/>
</dbReference>
<evidence type="ECO:0000313" key="7">
    <source>
        <dbReference type="Proteomes" id="UP000500961"/>
    </source>
</evidence>
<dbReference type="Pfam" id="PF02576">
    <property type="entry name" value="RimP_N"/>
    <property type="match status" value="1"/>
</dbReference>
<dbReference type="NCBIfam" id="NF002531">
    <property type="entry name" value="PRK02001.1"/>
    <property type="match status" value="1"/>
</dbReference>
<dbReference type="HAMAP" id="MF_01077">
    <property type="entry name" value="RimP"/>
    <property type="match status" value="1"/>
</dbReference>
<protein>
    <recommendedName>
        <fullName evidence="3">Ribosome maturation factor RimP</fullName>
    </recommendedName>
</protein>
<proteinExistence type="inferred from homology"/>
<dbReference type="AlphaFoldDB" id="A0A7D3XFH6"/>
<comment type="function">
    <text evidence="3">Required for maturation of 30S ribosomal subunits.</text>
</comment>
<evidence type="ECO:0000256" key="2">
    <source>
        <dbReference type="ARBA" id="ARBA00022517"/>
    </source>
</evidence>
<organism evidence="6 7">
    <name type="scientific">Tenuifilum thalassicum</name>
    <dbReference type="NCBI Taxonomy" id="2590900"/>
    <lineage>
        <taxon>Bacteria</taxon>
        <taxon>Pseudomonadati</taxon>
        <taxon>Bacteroidota</taxon>
        <taxon>Bacteroidia</taxon>
        <taxon>Bacteroidales</taxon>
        <taxon>Tenuifilaceae</taxon>
        <taxon>Tenuifilum</taxon>
    </lineage>
</organism>
<accession>A0A7D3XFH6</accession>
<dbReference type="InterPro" id="IPR028998">
    <property type="entry name" value="RimP_C"/>
</dbReference>
<feature type="domain" description="Ribosome maturation factor RimP C-terminal" evidence="5">
    <location>
        <begin position="79"/>
        <end position="153"/>
    </location>
</feature>
<dbReference type="InterPro" id="IPR003728">
    <property type="entry name" value="Ribosome_maturation_RimP"/>
</dbReference>
<evidence type="ECO:0000256" key="1">
    <source>
        <dbReference type="ARBA" id="ARBA00022490"/>
    </source>
</evidence>
<dbReference type="SUPFAM" id="SSF75420">
    <property type="entry name" value="YhbC-like, N-terminal domain"/>
    <property type="match status" value="1"/>
</dbReference>
<dbReference type="Gene3D" id="3.30.300.70">
    <property type="entry name" value="RimP-like superfamily, N-terminal"/>
    <property type="match status" value="1"/>
</dbReference>
<dbReference type="GO" id="GO:0000028">
    <property type="term" value="P:ribosomal small subunit assembly"/>
    <property type="evidence" value="ECO:0007669"/>
    <property type="project" value="TreeGrafter"/>
</dbReference>